<sequence length="70" mass="8291">MRKGVGRRLENLRVVRLEAAKRFEAGTGTGQIAAELRLSDRSARRWRAAWRRVVLRRWCPRGRCRWSLND</sequence>
<dbReference type="Proteomes" id="UP001596012">
    <property type="component" value="Unassembled WGS sequence"/>
</dbReference>
<gene>
    <name evidence="1" type="ORF">ACFPH6_51610</name>
</gene>
<protein>
    <recommendedName>
        <fullName evidence="3">Helix-turn-helix domain-containing protein</fullName>
    </recommendedName>
</protein>
<dbReference type="RefSeq" id="WP_386357259.1">
    <property type="nucleotide sequence ID" value="NZ_JBHSFG010000129.1"/>
</dbReference>
<keyword evidence="2" id="KW-1185">Reference proteome</keyword>
<organism evidence="1 2">
    <name type="scientific">Streptomyces xiangluensis</name>
    <dbReference type="NCBI Taxonomy" id="2665720"/>
    <lineage>
        <taxon>Bacteria</taxon>
        <taxon>Bacillati</taxon>
        <taxon>Actinomycetota</taxon>
        <taxon>Actinomycetes</taxon>
        <taxon>Kitasatosporales</taxon>
        <taxon>Streptomycetaceae</taxon>
        <taxon>Streptomyces</taxon>
    </lineage>
</organism>
<reference evidence="2" key="1">
    <citation type="journal article" date="2019" name="Int. J. Syst. Evol. Microbiol.">
        <title>The Global Catalogue of Microorganisms (GCM) 10K type strain sequencing project: providing services to taxonomists for standard genome sequencing and annotation.</title>
        <authorList>
            <consortium name="The Broad Institute Genomics Platform"/>
            <consortium name="The Broad Institute Genome Sequencing Center for Infectious Disease"/>
            <person name="Wu L."/>
            <person name="Ma J."/>
        </authorList>
    </citation>
    <scope>NUCLEOTIDE SEQUENCE [LARGE SCALE GENOMIC DNA]</scope>
    <source>
        <strain evidence="2">DT43</strain>
    </source>
</reference>
<name>A0ABV8Z915_9ACTN</name>
<evidence type="ECO:0000313" key="2">
    <source>
        <dbReference type="Proteomes" id="UP001596012"/>
    </source>
</evidence>
<accession>A0ABV8Z915</accession>
<evidence type="ECO:0008006" key="3">
    <source>
        <dbReference type="Google" id="ProtNLM"/>
    </source>
</evidence>
<dbReference type="EMBL" id="JBHSFG010000129">
    <property type="protein sequence ID" value="MFC4472814.1"/>
    <property type="molecule type" value="Genomic_DNA"/>
</dbReference>
<proteinExistence type="predicted"/>
<comment type="caution">
    <text evidence="1">The sequence shown here is derived from an EMBL/GenBank/DDBJ whole genome shotgun (WGS) entry which is preliminary data.</text>
</comment>
<evidence type="ECO:0000313" key="1">
    <source>
        <dbReference type="EMBL" id="MFC4472814.1"/>
    </source>
</evidence>